<dbReference type="InterPro" id="IPR043136">
    <property type="entry name" value="B30.2/SPRY_sf"/>
</dbReference>
<dbReference type="CDD" id="cd16594">
    <property type="entry name" value="RING-HC_TRIM7-like_C-IV"/>
    <property type="match status" value="1"/>
</dbReference>
<keyword evidence="8" id="KW-0175">Coiled coil</keyword>
<feature type="domain" description="B30.2/SPRY" evidence="11">
    <location>
        <begin position="327"/>
        <end position="517"/>
    </location>
</feature>
<evidence type="ECO:0000256" key="5">
    <source>
        <dbReference type="ARBA" id="ARBA00022833"/>
    </source>
</evidence>
<protein>
    <submittedName>
        <fullName evidence="12">Uncharacterized protein</fullName>
    </submittedName>
</protein>
<evidence type="ECO:0000256" key="2">
    <source>
        <dbReference type="ARBA" id="ARBA00022699"/>
    </source>
</evidence>
<dbReference type="PROSITE" id="PS00518">
    <property type="entry name" value="ZF_RING_1"/>
    <property type="match status" value="1"/>
</dbReference>
<dbReference type="InterPro" id="IPR000315">
    <property type="entry name" value="Znf_B-box"/>
</dbReference>
<dbReference type="InterPro" id="IPR003877">
    <property type="entry name" value="SPRY_dom"/>
</dbReference>
<proteinExistence type="inferred from homology"/>
<keyword evidence="5" id="KW-0862">Zinc</keyword>
<dbReference type="Pfam" id="PF00622">
    <property type="entry name" value="SPRY"/>
    <property type="match status" value="1"/>
</dbReference>
<comment type="similarity">
    <text evidence="1">Belongs to the ohanin/vespryn family.</text>
</comment>
<comment type="caution">
    <text evidence="12">The sequence shown here is derived from an EMBL/GenBank/DDBJ whole genome shotgun (WGS) entry which is preliminary data.</text>
</comment>
<dbReference type="Gene3D" id="3.30.160.60">
    <property type="entry name" value="Classic Zinc Finger"/>
    <property type="match status" value="1"/>
</dbReference>
<dbReference type="OrthoDB" id="1630758at2759"/>
<keyword evidence="4 7" id="KW-0863">Zinc-finger</keyword>
<dbReference type="SMART" id="SM00589">
    <property type="entry name" value="PRY"/>
    <property type="match status" value="1"/>
</dbReference>
<dbReference type="EMBL" id="JAPFRF010000024">
    <property type="protein sequence ID" value="KAJ7303353.1"/>
    <property type="molecule type" value="Genomic_DNA"/>
</dbReference>
<dbReference type="InterPro" id="IPR013320">
    <property type="entry name" value="ConA-like_dom_sf"/>
</dbReference>
<dbReference type="SUPFAM" id="SSF49899">
    <property type="entry name" value="Concanavalin A-like lectins/glucanases"/>
    <property type="match status" value="1"/>
</dbReference>
<dbReference type="SMART" id="SM00184">
    <property type="entry name" value="RING"/>
    <property type="match status" value="1"/>
</dbReference>
<keyword evidence="2" id="KW-0800">Toxin</keyword>
<dbReference type="InterPro" id="IPR050143">
    <property type="entry name" value="TRIM/RBCC"/>
</dbReference>
<dbReference type="PANTHER" id="PTHR24103">
    <property type="entry name" value="E3 UBIQUITIN-PROTEIN LIGASE TRIM"/>
    <property type="match status" value="1"/>
</dbReference>
<organism evidence="12 13">
    <name type="scientific">Phrynocephalus forsythii</name>
    <dbReference type="NCBI Taxonomy" id="171643"/>
    <lineage>
        <taxon>Eukaryota</taxon>
        <taxon>Metazoa</taxon>
        <taxon>Chordata</taxon>
        <taxon>Craniata</taxon>
        <taxon>Vertebrata</taxon>
        <taxon>Euteleostomi</taxon>
        <taxon>Lepidosauria</taxon>
        <taxon>Squamata</taxon>
        <taxon>Bifurcata</taxon>
        <taxon>Unidentata</taxon>
        <taxon>Episquamata</taxon>
        <taxon>Toxicofera</taxon>
        <taxon>Iguania</taxon>
        <taxon>Acrodonta</taxon>
        <taxon>Agamidae</taxon>
        <taxon>Agaminae</taxon>
        <taxon>Phrynocephalus</taxon>
    </lineage>
</organism>
<evidence type="ECO:0000259" key="9">
    <source>
        <dbReference type="PROSITE" id="PS50089"/>
    </source>
</evidence>
<dbReference type="PROSITE" id="PS50188">
    <property type="entry name" value="B302_SPRY"/>
    <property type="match status" value="1"/>
</dbReference>
<keyword evidence="13" id="KW-1185">Reference proteome</keyword>
<evidence type="ECO:0000313" key="13">
    <source>
        <dbReference type="Proteomes" id="UP001142489"/>
    </source>
</evidence>
<dbReference type="SUPFAM" id="SSF57850">
    <property type="entry name" value="RING/U-box"/>
    <property type="match status" value="1"/>
</dbReference>
<comment type="function">
    <text evidence="6">Neurotoxin that produces dose-dependent hypolocomotion and hyperalgesia in mice. May directly act on the central nervous system, as it is 6500-fold more potent when administered intracerebroventricularly than intraperitoneal.</text>
</comment>
<dbReference type="PROSITE" id="PS50089">
    <property type="entry name" value="ZF_RING_2"/>
    <property type="match status" value="1"/>
</dbReference>
<evidence type="ECO:0000256" key="8">
    <source>
        <dbReference type="SAM" id="Coils"/>
    </source>
</evidence>
<dbReference type="Gene3D" id="2.60.120.920">
    <property type="match status" value="1"/>
</dbReference>
<name>A0A9Q0X5P3_9SAUR</name>
<dbReference type="InterPro" id="IPR003879">
    <property type="entry name" value="Butyrophylin_SPRY"/>
</dbReference>
<dbReference type="PRINTS" id="PR01407">
    <property type="entry name" value="BUTYPHLNCDUF"/>
</dbReference>
<dbReference type="AlphaFoldDB" id="A0A9Q0X5P3"/>
<dbReference type="SMART" id="SM00336">
    <property type="entry name" value="BBOX"/>
    <property type="match status" value="1"/>
</dbReference>
<dbReference type="CDD" id="cd12888">
    <property type="entry name" value="SPRY_PRY_TRIM7_like"/>
    <property type="match status" value="1"/>
</dbReference>
<dbReference type="CDD" id="cd19762">
    <property type="entry name" value="Bbox2_TRIM7-like"/>
    <property type="match status" value="1"/>
</dbReference>
<evidence type="ECO:0000256" key="1">
    <source>
        <dbReference type="ARBA" id="ARBA00009651"/>
    </source>
</evidence>
<dbReference type="PROSITE" id="PS50119">
    <property type="entry name" value="ZF_BBOX"/>
    <property type="match status" value="1"/>
</dbReference>
<reference evidence="12" key="1">
    <citation type="journal article" date="2023" name="DNA Res.">
        <title>Chromosome-level genome assembly of Phrynocephalus forsythii using third-generation DNA sequencing and Hi-C analysis.</title>
        <authorList>
            <person name="Qi Y."/>
            <person name="Zhao W."/>
            <person name="Zhao Y."/>
            <person name="Niu C."/>
            <person name="Cao S."/>
            <person name="Zhang Y."/>
        </authorList>
    </citation>
    <scope>NUCLEOTIDE SEQUENCE</scope>
    <source>
        <tissue evidence="12">Muscle</tissue>
    </source>
</reference>
<feature type="coiled-coil region" evidence="8">
    <location>
        <begin position="196"/>
        <end position="241"/>
    </location>
</feature>
<evidence type="ECO:0000256" key="4">
    <source>
        <dbReference type="ARBA" id="ARBA00022771"/>
    </source>
</evidence>
<keyword evidence="3" id="KW-0479">Metal-binding</keyword>
<evidence type="ECO:0000259" key="11">
    <source>
        <dbReference type="PROSITE" id="PS50188"/>
    </source>
</evidence>
<evidence type="ECO:0000259" key="10">
    <source>
        <dbReference type="PROSITE" id="PS50119"/>
    </source>
</evidence>
<dbReference type="InterPro" id="IPR006574">
    <property type="entry name" value="PRY"/>
</dbReference>
<feature type="domain" description="RING-type" evidence="9">
    <location>
        <begin position="18"/>
        <end position="60"/>
    </location>
</feature>
<evidence type="ECO:0000313" key="12">
    <source>
        <dbReference type="EMBL" id="KAJ7303353.1"/>
    </source>
</evidence>
<keyword evidence="2" id="KW-0528">Neurotoxin</keyword>
<dbReference type="InterPro" id="IPR013083">
    <property type="entry name" value="Znf_RING/FYVE/PHD"/>
</dbReference>
<dbReference type="Pfam" id="PF15227">
    <property type="entry name" value="zf-C3HC4_4"/>
    <property type="match status" value="1"/>
</dbReference>
<feature type="domain" description="B box-type" evidence="10">
    <location>
        <begin position="94"/>
        <end position="135"/>
    </location>
</feature>
<dbReference type="Pfam" id="PF00643">
    <property type="entry name" value="zf-B_box"/>
    <property type="match status" value="1"/>
</dbReference>
<dbReference type="InterPro" id="IPR017907">
    <property type="entry name" value="Znf_RING_CS"/>
</dbReference>
<dbReference type="SUPFAM" id="SSF57845">
    <property type="entry name" value="B-box zinc-binding domain"/>
    <property type="match status" value="1"/>
</dbReference>
<dbReference type="SMART" id="SM00449">
    <property type="entry name" value="SPRY"/>
    <property type="match status" value="1"/>
</dbReference>
<sequence length="517" mass="58598">MAAASDTSIRGLCEEATCCICQEYFKDPVITECGHNFCRDCLAQCWEGSEEEEVSCPQCRENVRRNLIIPNRQLANVVELTKKLHLQEENSAEGKRGACEKHQEPLKLFCKKDEAPICVVCKWSEEHQDHQVVHLEEAAQDYKHLIWRLELLQEETTNVLIDKAETETESQELLKQVKAGMEKTKEQFGELQPFLMKQEKLLLAQLEEVEKEIARKTEEHLARLSAELSSLEGLIQVIEQKLQLPPVELLQDIRTILQSLEKEKPPKSVAFPPELKRKFRDVCDRNSVFAETMKQFRGKMEECSGSQAVIPSQTQTLVPLLESREGDPAPLRLLGNRAQSKGEGLANVTLDPDTANKQLILSEDCKRVSNRGKDQNVPSNSKRFRTCPFLLGREGFTAGRHHWNVSVGSEGNWVVGVARKSVWRKGSVDLSIKEGIWAVEKQNHIYIASNIPPHYFVPPCKKLERIRVSLNYEGGQVAFHDDDTKSHLYTFAGVSFAGETVLPFFGVWQKSSLIISP</sequence>
<gene>
    <name evidence="12" type="ORF">JRQ81_012297</name>
</gene>
<evidence type="ECO:0000256" key="6">
    <source>
        <dbReference type="ARBA" id="ARBA00034460"/>
    </source>
</evidence>
<dbReference type="Pfam" id="PF13765">
    <property type="entry name" value="PRY"/>
    <property type="match status" value="1"/>
</dbReference>
<dbReference type="FunFam" id="2.60.120.920:FF:000004">
    <property type="entry name" value="Butyrophilin subfamily 1 member A1"/>
    <property type="match status" value="1"/>
</dbReference>
<dbReference type="Gene3D" id="3.30.40.10">
    <property type="entry name" value="Zinc/RING finger domain, C3HC4 (zinc finger)"/>
    <property type="match status" value="1"/>
</dbReference>
<dbReference type="GO" id="GO:0008270">
    <property type="term" value="F:zinc ion binding"/>
    <property type="evidence" value="ECO:0007669"/>
    <property type="project" value="UniProtKB-KW"/>
</dbReference>
<dbReference type="InterPro" id="IPR001870">
    <property type="entry name" value="B30.2/SPRY"/>
</dbReference>
<dbReference type="Proteomes" id="UP001142489">
    <property type="component" value="Unassembled WGS sequence"/>
</dbReference>
<accession>A0A9Q0X5P3</accession>
<evidence type="ECO:0000256" key="3">
    <source>
        <dbReference type="ARBA" id="ARBA00022723"/>
    </source>
</evidence>
<evidence type="ECO:0000256" key="7">
    <source>
        <dbReference type="PROSITE-ProRule" id="PRU00024"/>
    </source>
</evidence>
<dbReference type="InterPro" id="IPR001841">
    <property type="entry name" value="Znf_RING"/>
</dbReference>